<accession>A0ABW0AE96</accession>
<evidence type="ECO:0000313" key="2">
    <source>
        <dbReference type="Proteomes" id="UP001596160"/>
    </source>
</evidence>
<proteinExistence type="predicted"/>
<organism evidence="1 2">
    <name type="scientific">Streptomyces amakusaensis</name>
    <dbReference type="NCBI Taxonomy" id="67271"/>
    <lineage>
        <taxon>Bacteria</taxon>
        <taxon>Bacillati</taxon>
        <taxon>Actinomycetota</taxon>
        <taxon>Actinomycetes</taxon>
        <taxon>Kitasatosporales</taxon>
        <taxon>Streptomycetaceae</taxon>
        <taxon>Streptomyces</taxon>
    </lineage>
</organism>
<dbReference type="Proteomes" id="UP001596160">
    <property type="component" value="Unassembled WGS sequence"/>
</dbReference>
<reference evidence="2" key="1">
    <citation type="journal article" date="2019" name="Int. J. Syst. Evol. Microbiol.">
        <title>The Global Catalogue of Microorganisms (GCM) 10K type strain sequencing project: providing services to taxonomists for standard genome sequencing and annotation.</title>
        <authorList>
            <consortium name="The Broad Institute Genomics Platform"/>
            <consortium name="The Broad Institute Genome Sequencing Center for Infectious Disease"/>
            <person name="Wu L."/>
            <person name="Ma J."/>
        </authorList>
    </citation>
    <scope>NUCLEOTIDE SEQUENCE [LARGE SCALE GENOMIC DNA]</scope>
    <source>
        <strain evidence="2">PCU 266</strain>
    </source>
</reference>
<sequence>MSTHDVADLAEESDHVAVLTAGAVRFTGTTADFLAHAPADAPPARLAEAAFGSLAPHVG</sequence>
<name>A0ABW0AE96_9ACTN</name>
<evidence type="ECO:0008006" key="3">
    <source>
        <dbReference type="Google" id="ProtNLM"/>
    </source>
</evidence>
<keyword evidence="2" id="KW-1185">Reference proteome</keyword>
<evidence type="ECO:0000313" key="1">
    <source>
        <dbReference type="EMBL" id="MFC5152065.1"/>
    </source>
</evidence>
<comment type="caution">
    <text evidence="1">The sequence shown here is derived from an EMBL/GenBank/DDBJ whole genome shotgun (WGS) entry which is preliminary data.</text>
</comment>
<protein>
    <recommendedName>
        <fullName evidence="3">ABC transporter ATP-binding protein</fullName>
    </recommendedName>
</protein>
<dbReference type="EMBL" id="JBHSKP010000004">
    <property type="protein sequence ID" value="MFC5152065.1"/>
    <property type="molecule type" value="Genomic_DNA"/>
</dbReference>
<dbReference type="RefSeq" id="WP_344475805.1">
    <property type="nucleotide sequence ID" value="NZ_BAAASB010000006.1"/>
</dbReference>
<gene>
    <name evidence="1" type="ORF">ACFPRH_09995</name>
</gene>